<organism evidence="1 2">
    <name type="scientific">Chloroflexus aggregans</name>
    <dbReference type="NCBI Taxonomy" id="152260"/>
    <lineage>
        <taxon>Bacteria</taxon>
        <taxon>Bacillati</taxon>
        <taxon>Chloroflexota</taxon>
        <taxon>Chloroflexia</taxon>
        <taxon>Chloroflexales</taxon>
        <taxon>Chloroflexineae</taxon>
        <taxon>Chloroflexaceae</taxon>
        <taxon>Chloroflexus</taxon>
    </lineage>
</organism>
<name>A0A2J6X7U6_9CHLR</name>
<dbReference type="Proteomes" id="UP000243376">
    <property type="component" value="Unassembled WGS sequence"/>
</dbReference>
<gene>
    <name evidence="1" type="ORF">C0184_05700</name>
</gene>
<feature type="non-terminal residue" evidence="1">
    <location>
        <position position="75"/>
    </location>
</feature>
<protein>
    <submittedName>
        <fullName evidence="1">Uncharacterized protein</fullName>
    </submittedName>
</protein>
<sequence length="75" mass="8212">MYLVKAGGQDAGEAGKHLAGAVGEKIKALWARIWLKMDGRPATQETVQEMANKLMTLTHRPHSACNYASSSPMWL</sequence>
<comment type="caution">
    <text evidence="1">The sequence shown here is derived from an EMBL/GenBank/DDBJ whole genome shotgun (WGS) entry which is preliminary data.</text>
</comment>
<reference evidence="1 2" key="1">
    <citation type="submission" date="2018-01" db="EMBL/GenBank/DDBJ databases">
        <title>Metagenomic assembled genomes from two thermal pools in the Uzon Caldera, Kamchatka, Russia.</title>
        <authorList>
            <person name="Wilkins L."/>
            <person name="Ettinger C."/>
        </authorList>
    </citation>
    <scope>NUCLEOTIDE SEQUENCE [LARGE SCALE GENOMIC DNA]</scope>
    <source>
        <strain evidence="1">ZAV-02</strain>
    </source>
</reference>
<evidence type="ECO:0000313" key="1">
    <source>
        <dbReference type="EMBL" id="PMP83145.1"/>
    </source>
</evidence>
<proteinExistence type="predicted"/>
<accession>A0A2J6X7U6</accession>
<dbReference type="AlphaFoldDB" id="A0A2J6X7U6"/>
<evidence type="ECO:0000313" key="2">
    <source>
        <dbReference type="Proteomes" id="UP000243376"/>
    </source>
</evidence>
<dbReference type="EMBL" id="PNIQ01000378">
    <property type="protein sequence ID" value="PMP83145.1"/>
    <property type="molecule type" value="Genomic_DNA"/>
</dbReference>